<dbReference type="Proteomes" id="UP001209878">
    <property type="component" value="Unassembled WGS sequence"/>
</dbReference>
<evidence type="ECO:0000256" key="2">
    <source>
        <dbReference type="ARBA" id="ARBA00007363"/>
    </source>
</evidence>
<dbReference type="Pfam" id="PF06388">
    <property type="entry name" value="DUF1075"/>
    <property type="match status" value="1"/>
</dbReference>
<gene>
    <name evidence="8" type="ORF">NP493_216g03015</name>
    <name evidence="7" type="ORF">NP493_3864g00011</name>
</gene>
<keyword evidence="3 6" id="KW-0812">Transmembrane</keyword>
<evidence type="ECO:0008006" key="10">
    <source>
        <dbReference type="Google" id="ProtNLM"/>
    </source>
</evidence>
<dbReference type="GO" id="GO:0016020">
    <property type="term" value="C:membrane"/>
    <property type="evidence" value="ECO:0007669"/>
    <property type="project" value="UniProtKB-SubCell"/>
</dbReference>
<comment type="caution">
    <text evidence="8">The sequence shown here is derived from an EMBL/GenBank/DDBJ whole genome shotgun (WGS) entry which is preliminary data.</text>
</comment>
<feature type="transmembrane region" description="Helical" evidence="6">
    <location>
        <begin position="97"/>
        <end position="118"/>
    </location>
</feature>
<evidence type="ECO:0000313" key="7">
    <source>
        <dbReference type="EMBL" id="KAK2145763.1"/>
    </source>
</evidence>
<keyword evidence="4 6" id="KW-1133">Transmembrane helix</keyword>
<dbReference type="EMBL" id="JAODUO010003846">
    <property type="protein sequence ID" value="KAK2145763.1"/>
    <property type="molecule type" value="Genomic_DNA"/>
</dbReference>
<evidence type="ECO:0000256" key="4">
    <source>
        <dbReference type="ARBA" id="ARBA00022989"/>
    </source>
</evidence>
<evidence type="ECO:0000256" key="6">
    <source>
        <dbReference type="SAM" id="Phobius"/>
    </source>
</evidence>
<name>A0AAD9UE54_RIDPI</name>
<evidence type="ECO:0000313" key="8">
    <source>
        <dbReference type="EMBL" id="KAK2186034.1"/>
    </source>
</evidence>
<protein>
    <recommendedName>
        <fullName evidence="10">Transmembrane protein</fullName>
    </recommendedName>
</protein>
<accession>A0AAD9UE54</accession>
<comment type="similarity">
    <text evidence="2">Belongs to the UPF0389 family.</text>
</comment>
<proteinExistence type="inferred from homology"/>
<dbReference type="PANTHER" id="PTHR13674:SF5">
    <property type="entry name" value="UPF0389 PROTEIN CG9231"/>
    <property type="match status" value="1"/>
</dbReference>
<keyword evidence="5 6" id="KW-0472">Membrane</keyword>
<dbReference type="EMBL" id="JAODUO010000215">
    <property type="protein sequence ID" value="KAK2186034.1"/>
    <property type="molecule type" value="Genomic_DNA"/>
</dbReference>
<organism evidence="8 9">
    <name type="scientific">Ridgeia piscesae</name>
    <name type="common">Tubeworm</name>
    <dbReference type="NCBI Taxonomy" id="27915"/>
    <lineage>
        <taxon>Eukaryota</taxon>
        <taxon>Metazoa</taxon>
        <taxon>Spiralia</taxon>
        <taxon>Lophotrochozoa</taxon>
        <taxon>Annelida</taxon>
        <taxon>Polychaeta</taxon>
        <taxon>Sedentaria</taxon>
        <taxon>Canalipalpata</taxon>
        <taxon>Sabellida</taxon>
        <taxon>Siboglinidae</taxon>
        <taxon>Ridgeia</taxon>
    </lineage>
</organism>
<dbReference type="PANTHER" id="PTHR13674">
    <property type="entry name" value="GROWTH AND TRANSFORMATION-DEPENDENT PROTEIN"/>
    <property type="match status" value="1"/>
</dbReference>
<evidence type="ECO:0000256" key="1">
    <source>
        <dbReference type="ARBA" id="ARBA00004167"/>
    </source>
</evidence>
<sequence length="163" mass="18293">MSGVLFGRFFERVLSISVERMSIASRGAVSAGCRRTVTTTKQLASRESDLNKIAGIATHNRLTPLDRKMFVLTRVFKSESEIPATLPQTQINRVRDVVRIGSSCFMMVLFLIAVPFYISSGRRSRARGDTEIRRTKEWVAQLRREKLAEEAAARGQKQLASST</sequence>
<keyword evidence="9" id="KW-1185">Reference proteome</keyword>
<evidence type="ECO:0000256" key="5">
    <source>
        <dbReference type="ARBA" id="ARBA00023136"/>
    </source>
</evidence>
<reference evidence="8" key="1">
    <citation type="journal article" date="2023" name="Mol. Biol. Evol.">
        <title>Third-Generation Sequencing Reveals the Adaptive Role of the Epigenome in Three Deep-Sea Polychaetes.</title>
        <authorList>
            <person name="Perez M."/>
            <person name="Aroh O."/>
            <person name="Sun Y."/>
            <person name="Lan Y."/>
            <person name="Juniper S.K."/>
            <person name="Young C.R."/>
            <person name="Angers B."/>
            <person name="Qian P.Y."/>
        </authorList>
    </citation>
    <scope>NUCLEOTIDE SEQUENCE</scope>
    <source>
        <strain evidence="8">R07B-5</strain>
    </source>
</reference>
<comment type="subcellular location">
    <subcellularLocation>
        <location evidence="1">Membrane</location>
        <topology evidence="1">Single-pass membrane protein</topology>
    </subcellularLocation>
</comment>
<dbReference type="InterPro" id="IPR009432">
    <property type="entry name" value="DUF1075"/>
</dbReference>
<evidence type="ECO:0000256" key="3">
    <source>
        <dbReference type="ARBA" id="ARBA00022692"/>
    </source>
</evidence>
<evidence type="ECO:0000313" key="9">
    <source>
        <dbReference type="Proteomes" id="UP001209878"/>
    </source>
</evidence>
<dbReference type="AlphaFoldDB" id="A0AAD9UE54"/>